<evidence type="ECO:0000256" key="4">
    <source>
        <dbReference type="ARBA" id="ARBA00022679"/>
    </source>
</evidence>
<evidence type="ECO:0000256" key="1">
    <source>
        <dbReference type="ARBA" id="ARBA00006594"/>
    </source>
</evidence>
<protein>
    <recommendedName>
        <fullName evidence="2">site-specific DNA-methyltransferase (adenine-specific)</fullName>
        <ecNumber evidence="2">2.1.1.72</ecNumber>
    </recommendedName>
</protein>
<proteinExistence type="inferred from homology"/>
<dbReference type="GO" id="GO:0003677">
    <property type="term" value="F:DNA binding"/>
    <property type="evidence" value="ECO:0007669"/>
    <property type="project" value="InterPro"/>
</dbReference>
<evidence type="ECO:0000256" key="3">
    <source>
        <dbReference type="ARBA" id="ARBA00022603"/>
    </source>
</evidence>
<feature type="domain" description="DNA methylase N-4/N-6" evidence="7">
    <location>
        <begin position="65"/>
        <end position="497"/>
    </location>
</feature>
<keyword evidence="3" id="KW-0489">Methyltransferase</keyword>
<dbReference type="Pfam" id="PF01555">
    <property type="entry name" value="N6_N4_Mtase"/>
    <property type="match status" value="1"/>
</dbReference>
<comment type="catalytic activity">
    <reaction evidence="6">
        <text>a 2'-deoxyadenosine in DNA + S-adenosyl-L-methionine = an N(6)-methyl-2'-deoxyadenosine in DNA + S-adenosyl-L-homocysteine + H(+)</text>
        <dbReference type="Rhea" id="RHEA:15197"/>
        <dbReference type="Rhea" id="RHEA-COMP:12418"/>
        <dbReference type="Rhea" id="RHEA-COMP:12419"/>
        <dbReference type="ChEBI" id="CHEBI:15378"/>
        <dbReference type="ChEBI" id="CHEBI:57856"/>
        <dbReference type="ChEBI" id="CHEBI:59789"/>
        <dbReference type="ChEBI" id="CHEBI:90615"/>
        <dbReference type="ChEBI" id="CHEBI:90616"/>
        <dbReference type="EC" id="2.1.1.72"/>
    </reaction>
</comment>
<organism evidence="8 9">
    <name type="scientific">Acinetobacter pittii</name>
    <name type="common">Acinetobacter genomosp. 3</name>
    <dbReference type="NCBI Taxonomy" id="48296"/>
    <lineage>
        <taxon>Bacteria</taxon>
        <taxon>Pseudomonadati</taxon>
        <taxon>Pseudomonadota</taxon>
        <taxon>Gammaproteobacteria</taxon>
        <taxon>Moraxellales</taxon>
        <taxon>Moraxellaceae</taxon>
        <taxon>Acinetobacter</taxon>
        <taxon>Acinetobacter calcoaceticus/baumannii complex</taxon>
    </lineage>
</organism>
<dbReference type="Proteomes" id="UP000317717">
    <property type="component" value="Unassembled WGS sequence"/>
</dbReference>
<evidence type="ECO:0000313" key="9">
    <source>
        <dbReference type="Proteomes" id="UP000317717"/>
    </source>
</evidence>
<dbReference type="SUPFAM" id="SSF53335">
    <property type="entry name" value="S-adenosyl-L-methionine-dependent methyltransferases"/>
    <property type="match status" value="1"/>
</dbReference>
<keyword evidence="5" id="KW-0949">S-adenosyl-L-methionine</keyword>
<dbReference type="GO" id="GO:0032259">
    <property type="term" value="P:methylation"/>
    <property type="evidence" value="ECO:0007669"/>
    <property type="project" value="UniProtKB-KW"/>
</dbReference>
<sequence length="591" mass="67814">MPTLSWLGKKKIVNHHLDVPFHVLDRKYKFESTVENENNSSGNRIIHGDNLAVLKSLLPEFEGKVDCIYIDPPYNTGNEKWVYNDNVNDPRIKKWLNTVVGKEGDDLSRHDKWLCMMYPRLKLLKKLLAKDGVIFISIDDNELLNLKFICDEIFGAKNFIANLIWNTEGNTDNQFEIKVNHEYVLMYVADSNYKSDAIGNVIDPNTREDSNLWKGFADNNINKNNPANPPAIFLIPKGFPAVVDTLEYKAKKLDDAFFEITSFEKKISDSVKMKYDIEKSSGLPVKIDDLIIKDGKVVKDCKVYGGFANRKKLDLFVKNDFKPIMDDSGELIEFYINANAAIRYRKIVEQPSNILSVLRGFGTTERMRGELKRMGLEFTYPKPIEFISYLLQIATQHKKNALILDSFAGSATTAHAVLKLNNEDSGNRRFILSEMMDYAETITAERVRRVMNGYGEGKTKNEGLGGSFEYFELGEPLFLENDLLNESVGIERIRQYVSYSERIPLEQQLTIENNISPSALGVNEQTLWLFNYDENAVTSLDLDFLGSLNLQELKQRPNQYVIYADKCVLETKFMQDHGITFKRIPRDILRF</sequence>
<evidence type="ECO:0000313" key="8">
    <source>
        <dbReference type="EMBL" id="GEA66911.1"/>
    </source>
</evidence>
<dbReference type="RefSeq" id="WP_250628809.1">
    <property type="nucleotide sequence ID" value="NZ_BJLJ01000005.1"/>
</dbReference>
<dbReference type="EMBL" id="BJLJ01000005">
    <property type="protein sequence ID" value="GEA66911.1"/>
    <property type="molecule type" value="Genomic_DNA"/>
</dbReference>
<dbReference type="PRINTS" id="PR00506">
    <property type="entry name" value="D21N6MTFRASE"/>
</dbReference>
<dbReference type="InterPro" id="IPR002295">
    <property type="entry name" value="N4/N6-MTase_EcoPI_Mod-like"/>
</dbReference>
<dbReference type="InterPro" id="IPR029063">
    <property type="entry name" value="SAM-dependent_MTases_sf"/>
</dbReference>
<dbReference type="Gene3D" id="3.40.50.150">
    <property type="entry name" value="Vaccinia Virus protein VP39"/>
    <property type="match status" value="1"/>
</dbReference>
<gene>
    <name evidence="8" type="ORF">PA3_10690</name>
</gene>
<name>A0A4Y3J4T0_ACIPI</name>
<reference evidence="8 9" key="1">
    <citation type="submission" date="2019-06" db="EMBL/GenBank/DDBJ databases">
        <title>Whole genome shotgun sequence of Acinetobacter pittii NBRC 110514.</title>
        <authorList>
            <person name="Hosoyama A."/>
            <person name="Uohara A."/>
            <person name="Ohji S."/>
            <person name="Ichikawa N."/>
        </authorList>
    </citation>
    <scope>NUCLEOTIDE SEQUENCE [LARGE SCALE GENOMIC DNA]</scope>
    <source>
        <strain evidence="8 9">NBRC 110514</strain>
    </source>
</reference>
<dbReference type="InterPro" id="IPR002941">
    <property type="entry name" value="DNA_methylase_N4/N6"/>
</dbReference>
<dbReference type="PROSITE" id="PS00092">
    <property type="entry name" value="N6_MTASE"/>
    <property type="match status" value="1"/>
</dbReference>
<dbReference type="AlphaFoldDB" id="A0A4Y3J4T0"/>
<evidence type="ECO:0000256" key="6">
    <source>
        <dbReference type="ARBA" id="ARBA00047942"/>
    </source>
</evidence>
<comment type="similarity">
    <text evidence="1">Belongs to the N(4)/N(6)-methyltransferase family.</text>
</comment>
<evidence type="ECO:0000256" key="2">
    <source>
        <dbReference type="ARBA" id="ARBA00011900"/>
    </source>
</evidence>
<dbReference type="PIRSF" id="PIRSF015855">
    <property type="entry name" value="TypeIII_Mtase_mKpnI"/>
    <property type="match status" value="1"/>
</dbReference>
<keyword evidence="4" id="KW-0808">Transferase</keyword>
<dbReference type="GO" id="GO:0008170">
    <property type="term" value="F:N-methyltransferase activity"/>
    <property type="evidence" value="ECO:0007669"/>
    <property type="project" value="InterPro"/>
</dbReference>
<evidence type="ECO:0000259" key="7">
    <source>
        <dbReference type="Pfam" id="PF01555"/>
    </source>
</evidence>
<comment type="caution">
    <text evidence="8">The sequence shown here is derived from an EMBL/GenBank/DDBJ whole genome shotgun (WGS) entry which is preliminary data.</text>
</comment>
<dbReference type="GO" id="GO:0009007">
    <property type="term" value="F:site-specific DNA-methyltransferase (adenine-specific) activity"/>
    <property type="evidence" value="ECO:0007669"/>
    <property type="project" value="UniProtKB-EC"/>
</dbReference>
<dbReference type="InterPro" id="IPR002052">
    <property type="entry name" value="DNA_methylase_N6_adenine_CS"/>
</dbReference>
<dbReference type="EC" id="2.1.1.72" evidence="2"/>
<accession>A0A4Y3J4T0</accession>
<evidence type="ECO:0000256" key="5">
    <source>
        <dbReference type="ARBA" id="ARBA00022691"/>
    </source>
</evidence>